<dbReference type="InterPro" id="IPR051790">
    <property type="entry name" value="Cytochrome_c-biogenesis_DsbD"/>
</dbReference>
<feature type="transmembrane region" description="Helical" evidence="10">
    <location>
        <begin position="161"/>
        <end position="189"/>
    </location>
</feature>
<evidence type="ECO:0000256" key="1">
    <source>
        <dbReference type="ARBA" id="ARBA00004141"/>
    </source>
</evidence>
<feature type="transmembrane region" description="Helical" evidence="10">
    <location>
        <begin position="85"/>
        <end position="105"/>
    </location>
</feature>
<evidence type="ECO:0000256" key="2">
    <source>
        <dbReference type="ARBA" id="ARBA00004229"/>
    </source>
</evidence>
<keyword evidence="5 12" id="KW-0934">Plastid</keyword>
<evidence type="ECO:0000259" key="11">
    <source>
        <dbReference type="Pfam" id="PF02683"/>
    </source>
</evidence>
<dbReference type="GO" id="GO:0017004">
    <property type="term" value="P:cytochrome complex assembly"/>
    <property type="evidence" value="ECO:0007669"/>
    <property type="project" value="UniProtKB-KW"/>
</dbReference>
<evidence type="ECO:0000256" key="6">
    <source>
        <dbReference type="ARBA" id="ARBA00022692"/>
    </source>
</evidence>
<feature type="transmembrane region" description="Helical" evidence="10">
    <location>
        <begin position="201"/>
        <end position="221"/>
    </location>
</feature>
<evidence type="ECO:0000256" key="5">
    <source>
        <dbReference type="ARBA" id="ARBA00022640"/>
    </source>
</evidence>
<evidence type="ECO:0000256" key="7">
    <source>
        <dbReference type="ARBA" id="ARBA00022748"/>
    </source>
</evidence>
<feature type="domain" description="Cytochrome C biogenesis protein transmembrane" evidence="11">
    <location>
        <begin position="11"/>
        <end position="188"/>
    </location>
</feature>
<gene>
    <name evidence="12" type="ORF">PLO_143</name>
</gene>
<dbReference type="AlphaFoldDB" id="A0A2H4ZNR5"/>
<comment type="similarity">
    <text evidence="3">Belongs to the DsbD family.</text>
</comment>
<dbReference type="InterPro" id="IPR003834">
    <property type="entry name" value="Cyt_c_assmbl_TM_dom"/>
</dbReference>
<sequence length="222" mass="23280">MEYGLVSPTPLTLGVIFFAGLLTSFGPCSLSLMPVTLAYLAGFNDNGYKPWTRSLIFSVGIVLAMVCLGLTSGIIGHVYGQIPQSLSICVAILSVVMGLNLLGIIKLPLPPGPDPEKWRRKMPHPLAPLGAGLAFGLAASPCITPVLAVLLSWIAKSGRPLTGVLLLACFGAGQVLPLLIAGMAAANLPRLLLLRPLGNRIPALSGMIFVICGTMSLLTRWN</sequence>
<dbReference type="GO" id="GO:0016020">
    <property type="term" value="C:membrane"/>
    <property type="evidence" value="ECO:0007669"/>
    <property type="project" value="UniProtKB-SubCell"/>
</dbReference>
<protein>
    <submittedName>
        <fullName evidence="12">Putative c-type cytochrome biogenesis protein CcdA</fullName>
    </submittedName>
</protein>
<feature type="transmembrane region" description="Helical" evidence="10">
    <location>
        <begin position="126"/>
        <end position="155"/>
    </location>
</feature>
<name>A0A2H4ZNR5_9EUKA</name>
<keyword evidence="6 10" id="KW-0812">Transmembrane</keyword>
<evidence type="ECO:0000313" key="12">
    <source>
        <dbReference type="EMBL" id="AUG32150.1"/>
    </source>
</evidence>
<geneLocation type="plastid" evidence="12"/>
<keyword evidence="7" id="KW-0201">Cytochrome c-type biogenesis</keyword>
<accession>A0A2H4ZNR5</accession>
<proteinExistence type="inferred from homology"/>
<evidence type="ECO:0000256" key="9">
    <source>
        <dbReference type="ARBA" id="ARBA00023136"/>
    </source>
</evidence>
<evidence type="ECO:0000256" key="4">
    <source>
        <dbReference type="ARBA" id="ARBA00022528"/>
    </source>
</evidence>
<dbReference type="EMBL" id="MG264610">
    <property type="protein sequence ID" value="AUG32150.1"/>
    <property type="molecule type" value="Genomic_DNA"/>
</dbReference>
<comment type="subcellular location">
    <subcellularLocation>
        <location evidence="1">Membrane</location>
        <topology evidence="1">Multi-pass membrane protein</topology>
    </subcellularLocation>
    <subcellularLocation>
        <location evidence="2">Plastid</location>
        <location evidence="2">Chloroplast</location>
    </subcellularLocation>
</comment>
<organism evidence="12">
    <name type="scientific">Paulinella longichromatophora</name>
    <dbReference type="NCBI Taxonomy" id="1708747"/>
    <lineage>
        <taxon>Eukaryota</taxon>
        <taxon>Sar</taxon>
        <taxon>Rhizaria</taxon>
        <taxon>Cercozoa</taxon>
        <taxon>Imbricatea</taxon>
        <taxon>Silicofilosea</taxon>
        <taxon>Euglyphida</taxon>
        <taxon>Paulinellidae</taxon>
        <taxon>Paulinella</taxon>
    </lineage>
</organism>
<feature type="transmembrane region" description="Helical" evidence="10">
    <location>
        <begin position="15"/>
        <end position="43"/>
    </location>
</feature>
<evidence type="ECO:0000256" key="8">
    <source>
        <dbReference type="ARBA" id="ARBA00022989"/>
    </source>
</evidence>
<keyword evidence="8 10" id="KW-1133">Transmembrane helix</keyword>
<evidence type="ECO:0000256" key="10">
    <source>
        <dbReference type="SAM" id="Phobius"/>
    </source>
</evidence>
<feature type="transmembrane region" description="Helical" evidence="10">
    <location>
        <begin position="55"/>
        <end position="79"/>
    </location>
</feature>
<evidence type="ECO:0000256" key="3">
    <source>
        <dbReference type="ARBA" id="ARBA00006143"/>
    </source>
</evidence>
<dbReference type="GO" id="GO:0009507">
    <property type="term" value="C:chloroplast"/>
    <property type="evidence" value="ECO:0007669"/>
    <property type="project" value="UniProtKB-SubCell"/>
</dbReference>
<keyword evidence="4" id="KW-0150">Chloroplast</keyword>
<dbReference type="PANTHER" id="PTHR31272:SF6">
    <property type="entry name" value="CYTOCHROME C-TYPE BIOGENESIS CCDA-LIKE CHLOROPLASTIC PROTEIN"/>
    <property type="match status" value="1"/>
</dbReference>
<dbReference type="Pfam" id="PF02683">
    <property type="entry name" value="DsbD_TM"/>
    <property type="match status" value="1"/>
</dbReference>
<reference evidence="12" key="1">
    <citation type="submission" date="2017-10" db="EMBL/GenBank/DDBJ databases">
        <title>Paulinella longichromatophora chromatophore genome.</title>
        <authorList>
            <person name="Lhee D."/>
            <person name="Yoon H.S."/>
        </authorList>
    </citation>
    <scope>NUCLEOTIDE SEQUENCE</scope>
</reference>
<dbReference type="PANTHER" id="PTHR31272">
    <property type="entry name" value="CYTOCHROME C-TYPE BIOGENESIS PROTEIN HI_1454-RELATED"/>
    <property type="match status" value="1"/>
</dbReference>
<keyword evidence="9 10" id="KW-0472">Membrane</keyword>